<dbReference type="Pfam" id="PF00234">
    <property type="entry name" value="Tryp_alpha_amyl"/>
    <property type="match status" value="1"/>
</dbReference>
<protein>
    <recommendedName>
        <fullName evidence="4">Non-specific lipid-transfer protein</fullName>
    </recommendedName>
</protein>
<dbReference type="Proteomes" id="UP000289340">
    <property type="component" value="Chromosome 3"/>
</dbReference>
<dbReference type="Gene3D" id="1.10.110.10">
    <property type="entry name" value="Plant lipid-transfer and hydrophobic proteins"/>
    <property type="match status" value="1"/>
</dbReference>
<dbReference type="InterPro" id="IPR036312">
    <property type="entry name" value="Bifun_inhib/LTP/seed_sf"/>
</dbReference>
<evidence type="ECO:0000256" key="4">
    <source>
        <dbReference type="RuleBase" id="RU000628"/>
    </source>
</evidence>
<dbReference type="PRINTS" id="PR00382">
    <property type="entry name" value="LIPIDTRNSFER"/>
</dbReference>
<dbReference type="GO" id="GO:0006869">
    <property type="term" value="P:lipid transport"/>
    <property type="evidence" value="ECO:0007669"/>
    <property type="project" value="InterPro"/>
</dbReference>
<feature type="chain" id="PRO_5019505404" description="Non-specific lipid-transfer protein" evidence="5">
    <location>
        <begin position="20"/>
        <end position="226"/>
    </location>
</feature>
<dbReference type="EMBL" id="QZWG01000003">
    <property type="protein sequence ID" value="RZC19026.1"/>
    <property type="molecule type" value="Genomic_DNA"/>
</dbReference>
<evidence type="ECO:0000256" key="3">
    <source>
        <dbReference type="ARBA" id="ARBA00023157"/>
    </source>
</evidence>
<sequence length="226" mass="24467">MASFTKLAWVVLVCMVVMGAHNTVQGITCGQVQGNLAPCLGFLHNGGAVTRGCCNGVRSIVSNARTTADRRGVCNCLMVAAGAVRRFNTYNAQALPGKCGVYIPYKISTSTNCNRFTKSAILNVKVDRSCYNIRPKKFSSGDDITIAEEAISAVDITTAEDCFFRECSRNMSSAGLHGRSFLPLLTLQLRKTASSVETRGRHFPRALTEEAVFRSCNVNCGRNLLP</sequence>
<dbReference type="CDD" id="cd01960">
    <property type="entry name" value="nsLTP1"/>
    <property type="match status" value="1"/>
</dbReference>
<keyword evidence="5" id="KW-0732">Signal</keyword>
<evidence type="ECO:0000256" key="2">
    <source>
        <dbReference type="ARBA" id="ARBA00022448"/>
    </source>
</evidence>
<evidence type="ECO:0000259" key="6">
    <source>
        <dbReference type="SMART" id="SM00499"/>
    </source>
</evidence>
<dbReference type="SMART" id="SM00499">
    <property type="entry name" value="AAI"/>
    <property type="match status" value="1"/>
</dbReference>
<evidence type="ECO:0000313" key="8">
    <source>
        <dbReference type="Proteomes" id="UP000289340"/>
    </source>
</evidence>
<feature type="domain" description="Bifunctional inhibitor/plant lipid transfer protein/seed storage helical" evidence="6">
    <location>
        <begin position="29"/>
        <end position="113"/>
    </location>
</feature>
<keyword evidence="8" id="KW-1185">Reference proteome</keyword>
<reference evidence="7 8" key="1">
    <citation type="submission" date="2018-09" db="EMBL/GenBank/DDBJ databases">
        <title>A high-quality reference genome of wild soybean provides a powerful tool to mine soybean genomes.</title>
        <authorList>
            <person name="Xie M."/>
            <person name="Chung C.Y.L."/>
            <person name="Li M.-W."/>
            <person name="Wong F.-L."/>
            <person name="Chan T.-F."/>
            <person name="Lam H.-M."/>
        </authorList>
    </citation>
    <scope>NUCLEOTIDE SEQUENCE [LARGE SCALE GENOMIC DNA]</scope>
    <source>
        <strain evidence="8">cv. W05</strain>
        <tissue evidence="7">Hypocotyl of etiolated seedlings</tissue>
    </source>
</reference>
<evidence type="ECO:0000313" key="7">
    <source>
        <dbReference type="EMBL" id="RZC19026.1"/>
    </source>
</evidence>
<keyword evidence="2 4" id="KW-0813">Transport</keyword>
<evidence type="ECO:0000256" key="1">
    <source>
        <dbReference type="ARBA" id="ARBA00009748"/>
    </source>
</evidence>
<comment type="function">
    <text evidence="4">Plant non-specific lipid-transfer proteins transfer phospholipids as well as galactolipids across membranes. May play a role in wax or cutin deposition in the cell walls of expanding epidermal cells and certain secretory tissues.</text>
</comment>
<evidence type="ECO:0000256" key="5">
    <source>
        <dbReference type="SAM" id="SignalP"/>
    </source>
</evidence>
<dbReference type="PANTHER" id="PTHR33076">
    <property type="entry name" value="NON-SPECIFIC LIPID-TRANSFER PROTEIN 2-RELATED"/>
    <property type="match status" value="1"/>
</dbReference>
<dbReference type="AlphaFoldDB" id="A0A445L6Z7"/>
<gene>
    <name evidence="7" type="ORF">D0Y65_006032</name>
</gene>
<keyword evidence="4" id="KW-0446">Lipid-binding</keyword>
<dbReference type="InterPro" id="IPR016140">
    <property type="entry name" value="Bifunc_inhib/LTP/seed_store"/>
</dbReference>
<name>A0A445L6Z7_GLYSO</name>
<comment type="similarity">
    <text evidence="1 4">Belongs to the plant LTP family.</text>
</comment>
<keyword evidence="3" id="KW-1015">Disulfide bond</keyword>
<feature type="signal peptide" evidence="5">
    <location>
        <begin position="1"/>
        <end position="19"/>
    </location>
</feature>
<dbReference type="GO" id="GO:0008289">
    <property type="term" value="F:lipid binding"/>
    <property type="evidence" value="ECO:0007669"/>
    <property type="project" value="UniProtKB-KW"/>
</dbReference>
<organism evidence="7 8">
    <name type="scientific">Glycine soja</name>
    <name type="common">Wild soybean</name>
    <dbReference type="NCBI Taxonomy" id="3848"/>
    <lineage>
        <taxon>Eukaryota</taxon>
        <taxon>Viridiplantae</taxon>
        <taxon>Streptophyta</taxon>
        <taxon>Embryophyta</taxon>
        <taxon>Tracheophyta</taxon>
        <taxon>Spermatophyta</taxon>
        <taxon>Magnoliopsida</taxon>
        <taxon>eudicotyledons</taxon>
        <taxon>Gunneridae</taxon>
        <taxon>Pentapetalae</taxon>
        <taxon>rosids</taxon>
        <taxon>fabids</taxon>
        <taxon>Fabales</taxon>
        <taxon>Fabaceae</taxon>
        <taxon>Papilionoideae</taxon>
        <taxon>50 kb inversion clade</taxon>
        <taxon>NPAAA clade</taxon>
        <taxon>indigoferoid/millettioid clade</taxon>
        <taxon>Phaseoleae</taxon>
        <taxon>Glycine</taxon>
        <taxon>Glycine subgen. Soja</taxon>
    </lineage>
</organism>
<accession>A0A445L6Z7</accession>
<dbReference type="InterPro" id="IPR000528">
    <property type="entry name" value="Plant_nsLTP"/>
</dbReference>
<proteinExistence type="inferred from homology"/>
<dbReference type="FunFam" id="1.10.110.10:FF:000002">
    <property type="entry name" value="Non-specific lipid-transfer protein"/>
    <property type="match status" value="1"/>
</dbReference>
<comment type="caution">
    <text evidence="7">The sequence shown here is derived from an EMBL/GenBank/DDBJ whole genome shotgun (WGS) entry which is preliminary data.</text>
</comment>
<dbReference type="SUPFAM" id="SSF47699">
    <property type="entry name" value="Bifunctional inhibitor/lipid-transfer protein/seed storage 2S albumin"/>
    <property type="match status" value="1"/>
</dbReference>